<dbReference type="Proteomes" id="UP000653002">
    <property type="component" value="Unassembled WGS sequence"/>
</dbReference>
<sequence length="86" mass="9645">LQEALTLVKYDPDTRTTVTFPLDDLEQARSLPDLNRQLSNVAGSLLNLSRRSFPSYRPVIVEYAKLVALMQTGKVNSREAVPKISQ</sequence>
<evidence type="ECO:0000313" key="2">
    <source>
        <dbReference type="Proteomes" id="UP000653002"/>
    </source>
</evidence>
<feature type="non-terminal residue" evidence="1">
    <location>
        <position position="86"/>
    </location>
</feature>
<dbReference type="EMBL" id="JAABFR010001526">
    <property type="protein sequence ID" value="MBD4338479.1"/>
    <property type="molecule type" value="Genomic_DNA"/>
</dbReference>
<gene>
    <name evidence="1" type="ORF">GUH15_20975</name>
</gene>
<feature type="non-terminal residue" evidence="1">
    <location>
        <position position="1"/>
    </location>
</feature>
<evidence type="ECO:0000313" key="1">
    <source>
        <dbReference type="EMBL" id="MBD4338479.1"/>
    </source>
</evidence>
<name>A0A8I0H1H6_XANCI</name>
<organism evidence="1 2">
    <name type="scientific">Xanthomonas citri pv. citri</name>
    <dbReference type="NCBI Taxonomy" id="611301"/>
    <lineage>
        <taxon>Bacteria</taxon>
        <taxon>Pseudomonadati</taxon>
        <taxon>Pseudomonadota</taxon>
        <taxon>Gammaproteobacteria</taxon>
        <taxon>Lysobacterales</taxon>
        <taxon>Lysobacteraceae</taxon>
        <taxon>Xanthomonas</taxon>
    </lineage>
</organism>
<accession>A0A8I0H1H6</accession>
<reference evidence="1" key="1">
    <citation type="submission" date="2020-01" db="EMBL/GenBank/DDBJ databases">
        <authorList>
            <person name="Richard D."/>
        </authorList>
    </citation>
    <scope>NUCLEOTIDE SEQUENCE</scope>
    <source>
        <strain evidence="1">JP541</strain>
    </source>
</reference>
<comment type="caution">
    <text evidence="1">The sequence shown here is derived from an EMBL/GenBank/DDBJ whole genome shotgun (WGS) entry which is preliminary data.</text>
</comment>
<proteinExistence type="predicted"/>
<protein>
    <submittedName>
        <fullName evidence="1">Uncharacterized protein</fullName>
    </submittedName>
</protein>
<dbReference type="AlphaFoldDB" id="A0A8I0H1H6"/>